<name>A0A2H6LL18_9NOSO</name>
<dbReference type="RefSeq" id="WP_103125818.1">
    <property type="nucleotide sequence ID" value="NZ_DF978433.1"/>
</dbReference>
<sequence>MLFGYPVSATAENWFHECLREILCSIHTSLKAATTLPAWPEIIPARYRKRLEKRRGLEDRLNNYKTSLEKLTTEEQNRILQAFHDQNQIDLLLSCQLNCETITDLPKAIHEPVKNLFEFGFELLTKLEIRDKHYKVIYDAAPSHTCPFCGCEYFDAPEAPREALDHYLAESKYPFAASNLRNLVPMGNKCNSRYKLAKDILLRNDGTRRKSFDPYNCTGIRLSLENSQPFAGTLTPTGQLPQWQIEFSPNTEEVITWDEVFHIRERYERDVLNAEFTSWLRYFKSWCKSANIVPSSDQELMDALNRCATHCEEMGISDRAFLKAAVFRMLHTHCQQGDQRLISLIISIVNPGQTNLRQAP</sequence>
<dbReference type="EMBL" id="BDGE01000061">
    <property type="protein sequence ID" value="GBE93908.1"/>
    <property type="molecule type" value="Genomic_DNA"/>
</dbReference>
<reference evidence="2" key="1">
    <citation type="journal article" date="2018" name="Genome Announc.">
        <title>Draft Genome Sequence of the Nitrogen-Fixing and Hormogonia-Inducing Cyanobacterium Nostoc cycadae Strain WK-1, Isolated from the Coralloid Roots of Cycas revoluta.</title>
        <authorList>
            <person name="Kanesaki Y."/>
            <person name="Hirose M."/>
            <person name="Hirose Y."/>
            <person name="Fujisawa T."/>
            <person name="Nakamura Y."/>
            <person name="Watanabe S."/>
            <person name="Matsunaga S."/>
            <person name="Uchida H."/>
            <person name="Murakami A."/>
        </authorList>
    </citation>
    <scope>NUCLEOTIDE SEQUENCE [LARGE SCALE GENOMIC DNA]</scope>
    <source>
        <strain evidence="2">WK-1</strain>
    </source>
</reference>
<dbReference type="Proteomes" id="UP000236527">
    <property type="component" value="Unassembled WGS sequence"/>
</dbReference>
<dbReference type="AlphaFoldDB" id="A0A2H6LL18"/>
<proteinExistence type="predicted"/>
<accession>A0A2H6LL18</accession>
<protein>
    <submittedName>
        <fullName evidence="1">Uncharacterized protein</fullName>
    </submittedName>
</protein>
<evidence type="ECO:0000313" key="1">
    <source>
        <dbReference type="EMBL" id="GBE93908.1"/>
    </source>
</evidence>
<comment type="caution">
    <text evidence="1">The sequence shown here is derived from an EMBL/GenBank/DDBJ whole genome shotgun (WGS) entry which is preliminary data.</text>
</comment>
<keyword evidence="2" id="KW-1185">Reference proteome</keyword>
<gene>
    <name evidence="1" type="ORF">NCWK1_3673</name>
</gene>
<evidence type="ECO:0000313" key="2">
    <source>
        <dbReference type="Proteomes" id="UP000236527"/>
    </source>
</evidence>
<organism evidence="1 2">
    <name type="scientific">Nostoc cycadae WK-1</name>
    <dbReference type="NCBI Taxonomy" id="1861711"/>
    <lineage>
        <taxon>Bacteria</taxon>
        <taxon>Bacillati</taxon>
        <taxon>Cyanobacteriota</taxon>
        <taxon>Cyanophyceae</taxon>
        <taxon>Nostocales</taxon>
        <taxon>Nostocaceae</taxon>
        <taxon>Nostoc</taxon>
    </lineage>
</organism>